<dbReference type="InterPro" id="IPR002123">
    <property type="entry name" value="Plipid/glycerol_acylTrfase"/>
</dbReference>
<dbReference type="Pfam" id="PF01553">
    <property type="entry name" value="Acyltransferase"/>
    <property type="match status" value="1"/>
</dbReference>
<dbReference type="OrthoDB" id="9806008at2"/>
<sequence>MKFILYYIIKAIIRAGLFFYAKKIKISGKENIPKKGAILFAANHPNGLIDPLIIASNISRKTFFLVRAAVFNNPIIAIFFDWLGMMPVYRIRDGYQQLTKNNLIFKKCRRLLHDEKTLLIFPEGTHLRKRTIRPLSKGFTRILFGALNEYPTLKIYVIPVGITFQNPSKYPSKVAINFGIPILANDFYNPKELNNSTNLIKKQVSDQLQNLSVHIPDDENYQKKEDLLNNLQVDYTDVNNINKMIISDNYPSKKVISNNTSLLKNVIILNSLFPYLIWKKVAKKITEIEFVDTFRFGLSIILFPLFYFIQSYLISIFFGWNTAIIYFTTSLLLVAIYTKLTPTPTE</sequence>
<dbReference type="SMART" id="SM00563">
    <property type="entry name" value="PlsC"/>
    <property type="match status" value="1"/>
</dbReference>
<name>A0A5S5DKN2_9FLAO</name>
<dbReference type="PANTHER" id="PTHR31605:SF0">
    <property type="entry name" value="GLYCEROL-3-PHOSPHATE O-ACYLTRANSFERASE 1"/>
    <property type="match status" value="1"/>
</dbReference>
<evidence type="ECO:0000256" key="1">
    <source>
        <dbReference type="SAM" id="Phobius"/>
    </source>
</evidence>
<gene>
    <name evidence="3" type="ORF">C7447_10747</name>
</gene>
<dbReference type="GO" id="GO:0008654">
    <property type="term" value="P:phospholipid biosynthetic process"/>
    <property type="evidence" value="ECO:0007669"/>
    <property type="project" value="TreeGrafter"/>
</dbReference>
<dbReference type="EMBL" id="VNIA01000007">
    <property type="protein sequence ID" value="TYP96481.1"/>
    <property type="molecule type" value="Genomic_DNA"/>
</dbReference>
<organism evidence="3 4">
    <name type="scientific">Tenacibaculum adriaticum</name>
    <dbReference type="NCBI Taxonomy" id="413713"/>
    <lineage>
        <taxon>Bacteria</taxon>
        <taxon>Pseudomonadati</taxon>
        <taxon>Bacteroidota</taxon>
        <taxon>Flavobacteriia</taxon>
        <taxon>Flavobacteriales</taxon>
        <taxon>Flavobacteriaceae</taxon>
        <taxon>Tenacibaculum</taxon>
    </lineage>
</organism>
<dbReference type="SUPFAM" id="SSF69593">
    <property type="entry name" value="Glycerol-3-phosphate (1)-acyltransferase"/>
    <property type="match status" value="1"/>
</dbReference>
<evidence type="ECO:0000259" key="2">
    <source>
        <dbReference type="SMART" id="SM00563"/>
    </source>
</evidence>
<evidence type="ECO:0000313" key="4">
    <source>
        <dbReference type="Proteomes" id="UP000323136"/>
    </source>
</evidence>
<dbReference type="CDD" id="cd07992">
    <property type="entry name" value="LPLAT_AAK14816-like"/>
    <property type="match status" value="1"/>
</dbReference>
<dbReference type="InterPro" id="IPR052744">
    <property type="entry name" value="GPAT/DAPAT"/>
</dbReference>
<keyword evidence="3" id="KW-0012">Acyltransferase</keyword>
<dbReference type="GO" id="GO:0004366">
    <property type="term" value="F:glycerol-3-phosphate O-acyltransferase activity"/>
    <property type="evidence" value="ECO:0007669"/>
    <property type="project" value="TreeGrafter"/>
</dbReference>
<feature type="transmembrane region" description="Helical" evidence="1">
    <location>
        <begin position="290"/>
        <end position="309"/>
    </location>
</feature>
<proteinExistence type="predicted"/>
<protein>
    <submittedName>
        <fullName evidence="3">1-acyl-sn-glycerol-3-phosphate acyltransferase</fullName>
    </submittedName>
</protein>
<keyword evidence="4" id="KW-1185">Reference proteome</keyword>
<accession>A0A5S5DKN2</accession>
<evidence type="ECO:0000313" key="3">
    <source>
        <dbReference type="EMBL" id="TYP96481.1"/>
    </source>
</evidence>
<dbReference type="PANTHER" id="PTHR31605">
    <property type="entry name" value="GLYCEROL-3-PHOSPHATE O-ACYLTRANSFERASE 1"/>
    <property type="match status" value="1"/>
</dbReference>
<keyword evidence="1" id="KW-0812">Transmembrane</keyword>
<dbReference type="RefSeq" id="WP_148871126.1">
    <property type="nucleotide sequence ID" value="NZ_VNIA01000007.1"/>
</dbReference>
<keyword evidence="1" id="KW-1133">Transmembrane helix</keyword>
<dbReference type="Proteomes" id="UP000323136">
    <property type="component" value="Unassembled WGS sequence"/>
</dbReference>
<keyword evidence="3" id="KW-0808">Transferase</keyword>
<reference evidence="3 4" key="1">
    <citation type="submission" date="2019-07" db="EMBL/GenBank/DDBJ databases">
        <title>Genomic Encyclopedia of Type Strains, Phase IV (KMG-IV): sequencing the most valuable type-strain genomes for metagenomic binning, comparative biology and taxonomic classification.</title>
        <authorList>
            <person name="Goeker M."/>
        </authorList>
    </citation>
    <scope>NUCLEOTIDE SEQUENCE [LARGE SCALE GENOMIC DNA]</scope>
    <source>
        <strain evidence="3 4">DSM 18961</strain>
    </source>
</reference>
<keyword evidence="1" id="KW-0472">Membrane</keyword>
<dbReference type="AlphaFoldDB" id="A0A5S5DKN2"/>
<feature type="transmembrane region" description="Helical" evidence="1">
    <location>
        <begin position="315"/>
        <end position="337"/>
    </location>
</feature>
<comment type="caution">
    <text evidence="3">The sequence shown here is derived from an EMBL/GenBank/DDBJ whole genome shotgun (WGS) entry which is preliminary data.</text>
</comment>
<feature type="domain" description="Phospholipid/glycerol acyltransferase" evidence="2">
    <location>
        <begin position="38"/>
        <end position="165"/>
    </location>
</feature>
<dbReference type="GO" id="GO:0016287">
    <property type="term" value="F:glycerone-phosphate O-acyltransferase activity"/>
    <property type="evidence" value="ECO:0007669"/>
    <property type="project" value="TreeGrafter"/>
</dbReference>